<dbReference type="RefSeq" id="WP_133198209.1">
    <property type="nucleotide sequence ID" value="NZ_JBHUCW010000030.1"/>
</dbReference>
<reference evidence="6 7" key="1">
    <citation type="submission" date="2019-03" db="EMBL/GenBank/DDBJ databases">
        <title>Paraburkholderia sp. 4M-K11, isolated from subtropical forest soil.</title>
        <authorList>
            <person name="Gao Z.-H."/>
            <person name="Qiu L.-H."/>
        </authorList>
    </citation>
    <scope>NUCLEOTIDE SEQUENCE [LARGE SCALE GENOMIC DNA]</scope>
    <source>
        <strain evidence="6 7">4M-K11</strain>
    </source>
</reference>
<evidence type="ECO:0000256" key="2">
    <source>
        <dbReference type="ARBA" id="ARBA00023125"/>
    </source>
</evidence>
<dbReference type="InterPro" id="IPR001647">
    <property type="entry name" value="HTH_TetR"/>
</dbReference>
<protein>
    <submittedName>
        <fullName evidence="6">TetR/AcrR family transcriptional regulator</fullName>
    </submittedName>
</protein>
<dbReference type="Pfam" id="PF00440">
    <property type="entry name" value="TetR_N"/>
    <property type="match status" value="1"/>
</dbReference>
<dbReference type="PANTHER" id="PTHR47506">
    <property type="entry name" value="TRANSCRIPTIONAL REGULATORY PROTEIN"/>
    <property type="match status" value="1"/>
</dbReference>
<dbReference type="PROSITE" id="PS50977">
    <property type="entry name" value="HTH_TETR_2"/>
    <property type="match status" value="1"/>
</dbReference>
<feature type="DNA-binding region" description="H-T-H motif" evidence="4">
    <location>
        <begin position="29"/>
        <end position="48"/>
    </location>
</feature>
<dbReference type="PRINTS" id="PR00455">
    <property type="entry name" value="HTHTETR"/>
</dbReference>
<keyword evidence="1" id="KW-0805">Transcription regulation</keyword>
<feature type="domain" description="HTH tetR-type" evidence="5">
    <location>
        <begin position="6"/>
        <end position="66"/>
    </location>
</feature>
<keyword evidence="2 4" id="KW-0238">DNA-binding</keyword>
<evidence type="ECO:0000259" key="5">
    <source>
        <dbReference type="PROSITE" id="PS50977"/>
    </source>
</evidence>
<evidence type="ECO:0000256" key="3">
    <source>
        <dbReference type="ARBA" id="ARBA00023163"/>
    </source>
</evidence>
<dbReference type="Pfam" id="PF16925">
    <property type="entry name" value="TetR_C_13"/>
    <property type="match status" value="1"/>
</dbReference>
<sequence length="201" mass="21501">MTATGDITANRIVAAGRQLIMRRGYSGFSYADVAESIDIRKASIHHHFPAKTDLVIAVLDEWREALDTDVAALQASGADAIAQLHAYIGHWERCIADDTAPFCVAGMLGAELPALPEEVAQAVKMFFDTLTSWIEKVLESGVKDGLIKLGSSAQTEAATLVSVVYGAMLAARVQGNVALFKEVTGSAVERLVKPSKRTRSA</sequence>
<evidence type="ECO:0000256" key="1">
    <source>
        <dbReference type="ARBA" id="ARBA00023015"/>
    </source>
</evidence>
<keyword evidence="7" id="KW-1185">Reference proteome</keyword>
<dbReference type="PANTHER" id="PTHR47506:SF1">
    <property type="entry name" value="HTH-TYPE TRANSCRIPTIONAL REGULATOR YJDC"/>
    <property type="match status" value="1"/>
</dbReference>
<accession>A0A4R5M3N4</accession>
<organism evidence="6 7">
    <name type="scientific">Paraburkholderia silviterrae</name>
    <dbReference type="NCBI Taxonomy" id="2528715"/>
    <lineage>
        <taxon>Bacteria</taxon>
        <taxon>Pseudomonadati</taxon>
        <taxon>Pseudomonadota</taxon>
        <taxon>Betaproteobacteria</taxon>
        <taxon>Burkholderiales</taxon>
        <taxon>Burkholderiaceae</taxon>
        <taxon>Paraburkholderia</taxon>
    </lineage>
</organism>
<gene>
    <name evidence="6" type="ORF">EYW47_28595</name>
</gene>
<dbReference type="Gene3D" id="1.10.357.10">
    <property type="entry name" value="Tetracycline Repressor, domain 2"/>
    <property type="match status" value="1"/>
</dbReference>
<dbReference type="OrthoDB" id="5293507at2"/>
<evidence type="ECO:0000313" key="6">
    <source>
        <dbReference type="EMBL" id="TDG19831.1"/>
    </source>
</evidence>
<proteinExistence type="predicted"/>
<dbReference type="SUPFAM" id="SSF46689">
    <property type="entry name" value="Homeodomain-like"/>
    <property type="match status" value="1"/>
</dbReference>
<comment type="caution">
    <text evidence="6">The sequence shown here is derived from an EMBL/GenBank/DDBJ whole genome shotgun (WGS) entry which is preliminary data.</text>
</comment>
<dbReference type="GO" id="GO:0003677">
    <property type="term" value="F:DNA binding"/>
    <property type="evidence" value="ECO:0007669"/>
    <property type="project" value="UniProtKB-UniRule"/>
</dbReference>
<evidence type="ECO:0000256" key="4">
    <source>
        <dbReference type="PROSITE-ProRule" id="PRU00335"/>
    </source>
</evidence>
<dbReference type="EMBL" id="SMRP01000019">
    <property type="protein sequence ID" value="TDG19831.1"/>
    <property type="molecule type" value="Genomic_DNA"/>
</dbReference>
<dbReference type="AlphaFoldDB" id="A0A4R5M3N4"/>
<dbReference type="InterPro" id="IPR036271">
    <property type="entry name" value="Tet_transcr_reg_TetR-rel_C_sf"/>
</dbReference>
<dbReference type="InterPro" id="IPR009057">
    <property type="entry name" value="Homeodomain-like_sf"/>
</dbReference>
<keyword evidence="3" id="KW-0804">Transcription</keyword>
<dbReference type="SUPFAM" id="SSF48498">
    <property type="entry name" value="Tetracyclin repressor-like, C-terminal domain"/>
    <property type="match status" value="1"/>
</dbReference>
<name>A0A4R5M3N4_9BURK</name>
<evidence type="ECO:0000313" key="7">
    <source>
        <dbReference type="Proteomes" id="UP000295722"/>
    </source>
</evidence>
<dbReference type="InterPro" id="IPR011075">
    <property type="entry name" value="TetR_C"/>
</dbReference>
<dbReference type="Proteomes" id="UP000295722">
    <property type="component" value="Unassembled WGS sequence"/>
</dbReference>